<evidence type="ECO:0000259" key="2">
    <source>
        <dbReference type="Pfam" id="PF01882"/>
    </source>
</evidence>
<feature type="transmembrane region" description="Helical" evidence="1">
    <location>
        <begin position="32"/>
        <end position="56"/>
    </location>
</feature>
<reference evidence="3 4" key="1">
    <citation type="submission" date="2016-10" db="EMBL/GenBank/DDBJ databases">
        <authorList>
            <person name="de Groot N.N."/>
        </authorList>
    </citation>
    <scope>NUCLEOTIDE SEQUENCE [LARGE SCALE GENOMIC DNA]</scope>
    <source>
        <strain evidence="3 4">DSM 46701</strain>
    </source>
</reference>
<keyword evidence="1" id="KW-0472">Membrane</keyword>
<name>A0A1H8GA15_9BACL</name>
<feature type="domain" description="DUF58" evidence="2">
    <location>
        <begin position="197"/>
        <end position="339"/>
    </location>
</feature>
<keyword evidence="1" id="KW-0812">Transmembrane</keyword>
<keyword evidence="1" id="KW-1133">Transmembrane helix</keyword>
<dbReference type="RefSeq" id="WP_089969764.1">
    <property type="nucleotide sequence ID" value="NZ_FOCQ01000010.1"/>
</dbReference>
<organism evidence="3 4">
    <name type="scientific">Lihuaxuella thermophila</name>
    <dbReference type="NCBI Taxonomy" id="1173111"/>
    <lineage>
        <taxon>Bacteria</taxon>
        <taxon>Bacillati</taxon>
        <taxon>Bacillota</taxon>
        <taxon>Bacilli</taxon>
        <taxon>Bacillales</taxon>
        <taxon>Thermoactinomycetaceae</taxon>
        <taxon>Lihuaxuella</taxon>
    </lineage>
</organism>
<dbReference type="PANTHER" id="PTHR34351">
    <property type="entry name" value="SLR1927 PROTEIN-RELATED"/>
    <property type="match status" value="1"/>
</dbReference>
<dbReference type="STRING" id="1173111.SAMN05444955_110156"/>
<dbReference type="Pfam" id="PF01882">
    <property type="entry name" value="DUF58"/>
    <property type="match status" value="1"/>
</dbReference>
<evidence type="ECO:0000313" key="3">
    <source>
        <dbReference type="EMBL" id="SEN40605.1"/>
    </source>
</evidence>
<evidence type="ECO:0000256" key="1">
    <source>
        <dbReference type="SAM" id="Phobius"/>
    </source>
</evidence>
<evidence type="ECO:0000313" key="4">
    <source>
        <dbReference type="Proteomes" id="UP000199695"/>
    </source>
</evidence>
<accession>A0A1H8GA15</accession>
<dbReference type="Proteomes" id="UP000199695">
    <property type="component" value="Unassembled WGS sequence"/>
</dbReference>
<dbReference type="EMBL" id="FOCQ01000010">
    <property type="protein sequence ID" value="SEN40605.1"/>
    <property type="molecule type" value="Genomic_DNA"/>
</dbReference>
<dbReference type="AlphaFoldDB" id="A0A1H8GA15"/>
<gene>
    <name evidence="3" type="ORF">SAMN05444955_110156</name>
</gene>
<dbReference type="PANTHER" id="PTHR34351:SF2">
    <property type="entry name" value="DUF58 DOMAIN-CONTAINING PROTEIN"/>
    <property type="match status" value="1"/>
</dbReference>
<sequence>MNRELTGLISLAALTLIWSILTYAWGGFVTGFLFYSLLFLLLYEILVYVSCVRGLFVKREISSPVLTAGQSLHVSIKLSRPYVFPFTWLILRDQNDLEKRSSLGKSSFLVENERTVDLDYKIYGVRRGRYHFNQLECTAGDLFGIVERKVFCWEPQTVRVYPEIQPVSYWLTYAVHRGNRMQRYRPNAQDVTFVSGLRNYRVGDRLQQIHWKATARGQGIKVKESEQETACEYIFVLDQDQSAYQRLPGELFERAVSLAASLIHHAISHRLVFSLVLTGASPLYVNGGRSREHLIRVLEYLVDVKPDGQLLLPALVSHGGIPWSKNKRVVLISPRIDEQVGAFLHQLRKKKVDAELFWIADSSAPVRQPHEILQQWPVWKIDQPSFDLSMKGGVWIGSKRSP</sequence>
<dbReference type="OrthoDB" id="140416at2"/>
<proteinExistence type="predicted"/>
<dbReference type="InterPro" id="IPR002881">
    <property type="entry name" value="DUF58"/>
</dbReference>
<protein>
    <submittedName>
        <fullName evidence="3">Uncharacterized conserved protein, DUF58 family, contains vWF domain</fullName>
    </submittedName>
</protein>
<keyword evidence="4" id="KW-1185">Reference proteome</keyword>
<feature type="transmembrane region" description="Helical" evidence="1">
    <location>
        <begin position="7"/>
        <end position="26"/>
    </location>
</feature>